<dbReference type="EMBL" id="AHKH01000122">
    <property type="protein sequence ID" value="EHQ59513.1"/>
    <property type="molecule type" value="Genomic_DNA"/>
</dbReference>
<proteinExistence type="predicted"/>
<evidence type="ECO:0000313" key="1">
    <source>
        <dbReference type="EMBL" id="EHQ59513.1"/>
    </source>
</evidence>
<dbReference type="PATRIC" id="fig|1131935.3.peg.5176"/>
<sequence length="253" mass="29541">MNKLSILIVSAAFMILTTGCVGFYDTVEKDIVMVKKVSKNKISNEVKYEEVLSQDTAKTLSLNAVNKYFDTQLSRDDVQIELMEIDQKNLKGLVEHGINQRLSQQEREDFETELEKTPGGLFYLTLTVSSKRNEVYNIVLNARNGDVLNIYKLNLDRNKSIDGSRFIEQIIKTANKFIQEKENYNLSDLTMDFRTILSDTAEVYYWSKNNQLKYHVIVHLEEMQVIGFNKDILAMLKYYTGLTNYQYWQDYRN</sequence>
<name>H3SN28_9BACL</name>
<keyword evidence="2" id="KW-1185">Reference proteome</keyword>
<dbReference type="Proteomes" id="UP000003900">
    <property type="component" value="Unassembled WGS sequence"/>
</dbReference>
<protein>
    <recommendedName>
        <fullName evidence="3">Lipoprotein</fullName>
    </recommendedName>
</protein>
<dbReference type="RefSeq" id="WP_006679454.1">
    <property type="nucleotide sequence ID" value="NZ_AHKH01000122.1"/>
</dbReference>
<dbReference type="STRING" id="1131935.PDENDC454_24879"/>
<reference evidence="1 2" key="1">
    <citation type="journal article" date="2012" name="J. Bacteriol.">
        <title>Genome Sequence of the Pattern-Forming Social Bacterium Paenibacillus dendritiformis C454 Chiral Morphotype.</title>
        <authorList>
            <person name="Sirota-Madi A."/>
            <person name="Olender T."/>
            <person name="Helman Y."/>
            <person name="Brainis I."/>
            <person name="Finkelshtein A."/>
            <person name="Roth D."/>
            <person name="Hagai E."/>
            <person name="Leshkowitz D."/>
            <person name="Brodsky L."/>
            <person name="Galatenko V."/>
            <person name="Nikolaev V."/>
            <person name="Gutnick D.L."/>
            <person name="Lancet D."/>
            <person name="Ben-Jacob E."/>
        </authorList>
    </citation>
    <scope>NUCLEOTIDE SEQUENCE [LARGE SCALE GENOMIC DNA]</scope>
    <source>
        <strain evidence="1 2">C454</strain>
    </source>
</reference>
<organism evidence="1 2">
    <name type="scientific">Paenibacillus dendritiformis C454</name>
    <dbReference type="NCBI Taxonomy" id="1131935"/>
    <lineage>
        <taxon>Bacteria</taxon>
        <taxon>Bacillati</taxon>
        <taxon>Bacillota</taxon>
        <taxon>Bacilli</taxon>
        <taxon>Bacillales</taxon>
        <taxon>Paenibacillaceae</taxon>
        <taxon>Paenibacillus</taxon>
    </lineage>
</organism>
<dbReference type="AlphaFoldDB" id="H3SN28"/>
<dbReference type="OrthoDB" id="2606457at2"/>
<comment type="caution">
    <text evidence="1">The sequence shown here is derived from an EMBL/GenBank/DDBJ whole genome shotgun (WGS) entry which is preliminary data.</text>
</comment>
<evidence type="ECO:0008006" key="3">
    <source>
        <dbReference type="Google" id="ProtNLM"/>
    </source>
</evidence>
<dbReference type="PROSITE" id="PS51257">
    <property type="entry name" value="PROKAR_LIPOPROTEIN"/>
    <property type="match status" value="1"/>
</dbReference>
<accession>H3SN28</accession>
<evidence type="ECO:0000313" key="2">
    <source>
        <dbReference type="Proteomes" id="UP000003900"/>
    </source>
</evidence>
<gene>
    <name evidence="1" type="ORF">PDENDC454_24879</name>
</gene>